<sequence>MAVTVTQRPEQYTPSDNPVVYAFRQPLTVSGNTKYNVSFIVYAYINDGLIATFEIFPEILSTYHFGKIDLSTKIRSYVSNHPISGVGSNPIYNPGNCVAVSVVVYEKYSLNINDTPTIDSGSSVLDSYSYVFKGSLNRNEFINWDYTSYVKGTTTMEFLTSKEITTNQYNEDLKKGDTTILSWFEGNTYGVTYTNYCVNYEYILPTGNVTVLKVITGASQGLIGALRFNLVEELSLGNISVPTYSDCTGVEIRLLSAFPDYDPISSLYKITFANECFDKGANLLWLNKFGSYDNFRFTYNSRISAKIESKSFSKMQGGWNGNTYVSTDNTSGKIDYLKTITKQLELSSDWLTEDEQAYVVNVYESPLVYLNDFLEVENVTITNSSYQLKQSEHDELFNEIVNIEFSNYKSISL</sequence>
<accession>A0A6J5N0X4</accession>
<proteinExistence type="predicted"/>
<reference evidence="1" key="1">
    <citation type="submission" date="2020-04" db="EMBL/GenBank/DDBJ databases">
        <authorList>
            <person name="Chiriac C."/>
            <person name="Salcher M."/>
            <person name="Ghai R."/>
            <person name="Kavagutti S V."/>
        </authorList>
    </citation>
    <scope>NUCLEOTIDE SEQUENCE</scope>
</reference>
<gene>
    <name evidence="1" type="ORF">UFOVP603_7</name>
</gene>
<name>A0A6J5N0X4_9CAUD</name>
<evidence type="ECO:0000313" key="1">
    <source>
        <dbReference type="EMBL" id="CAB4152398.1"/>
    </source>
</evidence>
<organism evidence="1">
    <name type="scientific">uncultured Caudovirales phage</name>
    <dbReference type="NCBI Taxonomy" id="2100421"/>
    <lineage>
        <taxon>Viruses</taxon>
        <taxon>Duplodnaviria</taxon>
        <taxon>Heunggongvirae</taxon>
        <taxon>Uroviricota</taxon>
        <taxon>Caudoviricetes</taxon>
        <taxon>Peduoviridae</taxon>
        <taxon>Maltschvirus</taxon>
        <taxon>Maltschvirus maltsch</taxon>
    </lineage>
</organism>
<protein>
    <submittedName>
        <fullName evidence="1">Uncharacterized protein</fullName>
    </submittedName>
</protein>
<dbReference type="EMBL" id="LR796578">
    <property type="protein sequence ID" value="CAB4152398.1"/>
    <property type="molecule type" value="Genomic_DNA"/>
</dbReference>